<sequence>MKKPSPIHYFVANEWPSKLWLMVIPLGFVLWVVRSCWPLLLRPSGWPDPLLFIGCCLLAALLGYFVGILIGWPILGPFYYSRSLKNGEPFQQGEMVHVLVGPFRDRVVRVLDSFDIAPWAGAHRIRVDLGTETKDDENIFSSIQILRVSNSQLPT</sequence>
<organism evidence="2 3">
    <name type="scientific">Bythopirellula goksoeyrii</name>
    <dbReference type="NCBI Taxonomy" id="1400387"/>
    <lineage>
        <taxon>Bacteria</taxon>
        <taxon>Pseudomonadati</taxon>
        <taxon>Planctomycetota</taxon>
        <taxon>Planctomycetia</taxon>
        <taxon>Pirellulales</taxon>
        <taxon>Lacipirellulaceae</taxon>
        <taxon>Bythopirellula</taxon>
    </lineage>
</organism>
<gene>
    <name evidence="2" type="ORF">Pr1d_08590</name>
</gene>
<proteinExistence type="predicted"/>
<dbReference type="KEGG" id="bgok:Pr1d_08590"/>
<feature type="transmembrane region" description="Helical" evidence="1">
    <location>
        <begin position="20"/>
        <end position="41"/>
    </location>
</feature>
<accession>A0A5B9Q7P9</accession>
<dbReference type="AlphaFoldDB" id="A0A5B9Q7P9"/>
<dbReference type="RefSeq" id="WP_148072338.1">
    <property type="nucleotide sequence ID" value="NZ_CP042913.1"/>
</dbReference>
<dbReference type="OrthoDB" id="4426699at2"/>
<reference evidence="2 3" key="1">
    <citation type="submission" date="2019-08" db="EMBL/GenBank/DDBJ databases">
        <title>Deep-cultivation of Planctomycetes and their phenomic and genomic characterization uncovers novel biology.</title>
        <authorList>
            <person name="Wiegand S."/>
            <person name="Jogler M."/>
            <person name="Boedeker C."/>
            <person name="Pinto D."/>
            <person name="Vollmers J."/>
            <person name="Rivas-Marin E."/>
            <person name="Kohn T."/>
            <person name="Peeters S.H."/>
            <person name="Heuer A."/>
            <person name="Rast P."/>
            <person name="Oberbeckmann S."/>
            <person name="Bunk B."/>
            <person name="Jeske O."/>
            <person name="Meyerdierks A."/>
            <person name="Storesund J.E."/>
            <person name="Kallscheuer N."/>
            <person name="Luecker S."/>
            <person name="Lage O.M."/>
            <person name="Pohl T."/>
            <person name="Merkel B.J."/>
            <person name="Hornburger P."/>
            <person name="Mueller R.-W."/>
            <person name="Bruemmer F."/>
            <person name="Labrenz M."/>
            <person name="Spormann A.M."/>
            <person name="Op den Camp H."/>
            <person name="Overmann J."/>
            <person name="Amann R."/>
            <person name="Jetten M.S.M."/>
            <person name="Mascher T."/>
            <person name="Medema M.H."/>
            <person name="Devos D.P."/>
            <person name="Kaster A.-K."/>
            <person name="Ovreas L."/>
            <person name="Rohde M."/>
            <person name="Galperin M.Y."/>
            <person name="Jogler C."/>
        </authorList>
    </citation>
    <scope>NUCLEOTIDE SEQUENCE [LARGE SCALE GENOMIC DNA]</scope>
    <source>
        <strain evidence="2 3">Pr1d</strain>
    </source>
</reference>
<dbReference type="EMBL" id="CP042913">
    <property type="protein sequence ID" value="QEG33595.1"/>
    <property type="molecule type" value="Genomic_DNA"/>
</dbReference>
<keyword evidence="1" id="KW-0472">Membrane</keyword>
<keyword evidence="3" id="KW-1185">Reference proteome</keyword>
<evidence type="ECO:0000256" key="1">
    <source>
        <dbReference type="SAM" id="Phobius"/>
    </source>
</evidence>
<keyword evidence="1" id="KW-1133">Transmembrane helix</keyword>
<protein>
    <submittedName>
        <fullName evidence="2">Uncharacterized protein</fullName>
    </submittedName>
</protein>
<dbReference type="Proteomes" id="UP000323917">
    <property type="component" value="Chromosome"/>
</dbReference>
<feature type="transmembrane region" description="Helical" evidence="1">
    <location>
        <begin position="50"/>
        <end position="75"/>
    </location>
</feature>
<keyword evidence="1" id="KW-0812">Transmembrane</keyword>
<name>A0A5B9Q7P9_9BACT</name>
<evidence type="ECO:0000313" key="2">
    <source>
        <dbReference type="EMBL" id="QEG33595.1"/>
    </source>
</evidence>
<evidence type="ECO:0000313" key="3">
    <source>
        <dbReference type="Proteomes" id="UP000323917"/>
    </source>
</evidence>